<dbReference type="InterPro" id="IPR000182">
    <property type="entry name" value="GNAT_dom"/>
</dbReference>
<evidence type="ECO:0000256" key="1">
    <source>
        <dbReference type="ARBA" id="ARBA00022679"/>
    </source>
</evidence>
<keyword evidence="1 4" id="KW-0808">Transferase</keyword>
<dbReference type="EMBL" id="BKAG01000018">
    <property type="protein sequence ID" value="GEP43513.1"/>
    <property type="molecule type" value="Genomic_DNA"/>
</dbReference>
<gene>
    <name evidence="4" type="ORF">BGE01nite_28040</name>
</gene>
<dbReference type="Proteomes" id="UP000321577">
    <property type="component" value="Unassembled WGS sequence"/>
</dbReference>
<proteinExistence type="predicted"/>
<accession>A0A512M9W6</accession>
<dbReference type="Pfam" id="PF00583">
    <property type="entry name" value="Acetyltransf_1"/>
    <property type="match status" value="1"/>
</dbReference>
<dbReference type="InterPro" id="IPR016181">
    <property type="entry name" value="Acyl_CoA_acyltransferase"/>
</dbReference>
<name>A0A512M9W6_9BACT</name>
<comment type="caution">
    <text evidence="4">The sequence shown here is derived from an EMBL/GenBank/DDBJ whole genome shotgun (WGS) entry which is preliminary data.</text>
</comment>
<dbReference type="RefSeq" id="WP_146851087.1">
    <property type="nucleotide sequence ID" value="NZ_BKAG01000018.1"/>
</dbReference>
<protein>
    <submittedName>
        <fullName evidence="4">N-acetyltransferase</fullName>
    </submittedName>
</protein>
<feature type="domain" description="N-acetyltransferase" evidence="3">
    <location>
        <begin position="17"/>
        <end position="164"/>
    </location>
</feature>
<dbReference type="CDD" id="cd04301">
    <property type="entry name" value="NAT_SF"/>
    <property type="match status" value="1"/>
</dbReference>
<organism evidence="4 5">
    <name type="scientific">Brevifollis gellanilyticus</name>
    <dbReference type="NCBI Taxonomy" id="748831"/>
    <lineage>
        <taxon>Bacteria</taxon>
        <taxon>Pseudomonadati</taxon>
        <taxon>Verrucomicrobiota</taxon>
        <taxon>Verrucomicrobiia</taxon>
        <taxon>Verrucomicrobiales</taxon>
        <taxon>Verrucomicrobiaceae</taxon>
    </lineage>
</organism>
<evidence type="ECO:0000313" key="4">
    <source>
        <dbReference type="EMBL" id="GEP43513.1"/>
    </source>
</evidence>
<dbReference type="Gene3D" id="3.40.630.30">
    <property type="match status" value="1"/>
</dbReference>
<dbReference type="InterPro" id="IPR050832">
    <property type="entry name" value="Bact_Acetyltransf"/>
</dbReference>
<dbReference type="GO" id="GO:0016747">
    <property type="term" value="F:acyltransferase activity, transferring groups other than amino-acyl groups"/>
    <property type="evidence" value="ECO:0007669"/>
    <property type="project" value="InterPro"/>
</dbReference>
<keyword evidence="5" id="KW-1185">Reference proteome</keyword>
<keyword evidence="2" id="KW-0012">Acyltransferase</keyword>
<evidence type="ECO:0000313" key="5">
    <source>
        <dbReference type="Proteomes" id="UP000321577"/>
    </source>
</evidence>
<dbReference type="AlphaFoldDB" id="A0A512M9W6"/>
<evidence type="ECO:0000259" key="3">
    <source>
        <dbReference type="PROSITE" id="PS51186"/>
    </source>
</evidence>
<evidence type="ECO:0000256" key="2">
    <source>
        <dbReference type="ARBA" id="ARBA00023315"/>
    </source>
</evidence>
<sequence>MNSPDNFHITQADLARPDHQQATLQMMDAYANDPMGDGRPLSAWAREHLISGLREHPTTLVFRAFRDSEPVGIATCFRGFSTFAARPLLNISDYYVLPQLRGTGIGRQLLQAIEQSARSLGCCRLTLEVQENNHRARAIYTAAGFAQAIYVQEAGGSLYLTKHL</sequence>
<dbReference type="OrthoDB" id="9792929at2"/>
<dbReference type="PANTHER" id="PTHR43877">
    <property type="entry name" value="AMINOALKYLPHOSPHONATE N-ACETYLTRANSFERASE-RELATED-RELATED"/>
    <property type="match status" value="1"/>
</dbReference>
<reference evidence="4 5" key="1">
    <citation type="submission" date="2019-07" db="EMBL/GenBank/DDBJ databases">
        <title>Whole genome shotgun sequence of Brevifollis gellanilyticus NBRC 108608.</title>
        <authorList>
            <person name="Hosoyama A."/>
            <person name="Uohara A."/>
            <person name="Ohji S."/>
            <person name="Ichikawa N."/>
        </authorList>
    </citation>
    <scope>NUCLEOTIDE SEQUENCE [LARGE SCALE GENOMIC DNA]</scope>
    <source>
        <strain evidence="4 5">NBRC 108608</strain>
    </source>
</reference>
<dbReference type="PANTHER" id="PTHR43877:SF2">
    <property type="entry name" value="AMINOALKYLPHOSPHONATE N-ACETYLTRANSFERASE-RELATED"/>
    <property type="match status" value="1"/>
</dbReference>
<dbReference type="PROSITE" id="PS51186">
    <property type="entry name" value="GNAT"/>
    <property type="match status" value="1"/>
</dbReference>
<dbReference type="SUPFAM" id="SSF55729">
    <property type="entry name" value="Acyl-CoA N-acyltransferases (Nat)"/>
    <property type="match status" value="1"/>
</dbReference>